<proteinExistence type="predicted"/>
<feature type="region of interest" description="Disordered" evidence="1">
    <location>
        <begin position="316"/>
        <end position="347"/>
    </location>
</feature>
<evidence type="ECO:0000256" key="1">
    <source>
        <dbReference type="SAM" id="MobiDB-lite"/>
    </source>
</evidence>
<name>A0A2I0JPJ1_PUNGR</name>
<dbReference type="Gene3D" id="2.40.70.10">
    <property type="entry name" value="Acid Proteases"/>
    <property type="match status" value="1"/>
</dbReference>
<dbReference type="CDD" id="cd00303">
    <property type="entry name" value="retropepsin_like"/>
    <property type="match status" value="1"/>
</dbReference>
<dbReference type="Proteomes" id="UP000233551">
    <property type="component" value="Unassembled WGS sequence"/>
</dbReference>
<dbReference type="PANTHER" id="PTHR33240:SF15">
    <property type="entry name" value="GAG-PRO-LIKE PROTEIN"/>
    <property type="match status" value="1"/>
</dbReference>
<accession>A0A2I0JPJ1</accession>
<dbReference type="EMBL" id="PGOL01001418">
    <property type="protein sequence ID" value="PKI58218.1"/>
    <property type="molecule type" value="Genomic_DNA"/>
</dbReference>
<dbReference type="GO" id="GO:0003676">
    <property type="term" value="F:nucleic acid binding"/>
    <property type="evidence" value="ECO:0007669"/>
    <property type="project" value="InterPro"/>
</dbReference>
<dbReference type="InterPro" id="IPR021109">
    <property type="entry name" value="Peptidase_aspartic_dom_sf"/>
</dbReference>
<evidence type="ECO:0000259" key="2">
    <source>
        <dbReference type="PROSITE" id="PS50174"/>
    </source>
</evidence>
<dbReference type="PROSITE" id="PS50174">
    <property type="entry name" value="G_PATCH"/>
    <property type="match status" value="1"/>
</dbReference>
<feature type="compositionally biased region" description="Basic and acidic residues" evidence="1">
    <location>
        <begin position="316"/>
        <end position="326"/>
    </location>
</feature>
<organism evidence="3 4">
    <name type="scientific">Punica granatum</name>
    <name type="common">Pomegranate</name>
    <dbReference type="NCBI Taxonomy" id="22663"/>
    <lineage>
        <taxon>Eukaryota</taxon>
        <taxon>Viridiplantae</taxon>
        <taxon>Streptophyta</taxon>
        <taxon>Embryophyta</taxon>
        <taxon>Tracheophyta</taxon>
        <taxon>Spermatophyta</taxon>
        <taxon>Magnoliopsida</taxon>
        <taxon>eudicotyledons</taxon>
        <taxon>Gunneridae</taxon>
        <taxon>Pentapetalae</taxon>
        <taxon>rosids</taxon>
        <taxon>malvids</taxon>
        <taxon>Myrtales</taxon>
        <taxon>Lythraceae</taxon>
        <taxon>Punica</taxon>
    </lineage>
</organism>
<keyword evidence="4" id="KW-1185">Reference proteome</keyword>
<feature type="domain" description="G-patch" evidence="2">
    <location>
        <begin position="640"/>
        <end position="686"/>
    </location>
</feature>
<comment type="caution">
    <text evidence="3">The sequence shown here is derived from an EMBL/GenBank/DDBJ whole genome shotgun (WGS) entry which is preliminary data.</text>
</comment>
<reference evidence="3 4" key="1">
    <citation type="submission" date="2017-11" db="EMBL/GenBank/DDBJ databases">
        <title>De-novo sequencing of pomegranate (Punica granatum L.) genome.</title>
        <authorList>
            <person name="Akparov Z."/>
            <person name="Amiraslanov A."/>
            <person name="Hajiyeva S."/>
            <person name="Abbasov M."/>
            <person name="Kaur K."/>
            <person name="Hamwieh A."/>
            <person name="Solovyev V."/>
            <person name="Salamov A."/>
            <person name="Braich B."/>
            <person name="Kosarev P."/>
            <person name="Mahmoud A."/>
            <person name="Hajiyev E."/>
            <person name="Babayeva S."/>
            <person name="Izzatullayeva V."/>
            <person name="Mammadov A."/>
            <person name="Mammadov A."/>
            <person name="Sharifova S."/>
            <person name="Ojaghi J."/>
            <person name="Eynullazada K."/>
            <person name="Bayramov B."/>
            <person name="Abdulazimova A."/>
            <person name="Shahmuradov I."/>
        </authorList>
    </citation>
    <scope>NUCLEOTIDE SEQUENCE [LARGE SCALE GENOMIC DNA]</scope>
    <source>
        <strain evidence="4">cv. AG2017</strain>
        <tissue evidence="3">Leaf</tissue>
    </source>
</reference>
<dbReference type="InterPro" id="IPR000467">
    <property type="entry name" value="G_patch_dom"/>
</dbReference>
<dbReference type="AlphaFoldDB" id="A0A2I0JPJ1"/>
<sequence length="719" mass="81261">MAMLRDHNRASSSFTPPPEHRPTIHPNLVVPPIYVTDSEDVSFSAMTSSAATSGFLIHGLTMHALPPLAMLVHPPIYTVPPTTVPPVISAQAPVSTMDHFPFQAPQPQISFSYPAPPPLNIPPTEPGTPTQAAPTAPPINFFLETETEQEKRMKKMEETIRALQAGISRFDYSDNDWNIFPSKWLPHNIKIPDFKRYDGTKDPQHHLRHYQSKMLSYWDYEEFIIQTFQDSLTGSALDCFMTLKAGDIHTWTNLSQKFLDQYRFCVETPPSLLDLNMMQMGVYYSHLLAHTSSFSDLIEARKKLDVGFKLGRIERPSRKKHGEASKRQTAGTSRKSKDATVGAVNSGHQASQPISLISRPRQLLFSRNLHNSMLPLRFSKVEPRLRDLLSRLNGLLLHKLNRVALLNPVNTSSIHLYQLLLLTYSGSFLRGIRLEQRRLVPTLIQQCRIKICVISFAEDELPSEGQGDLRALHIVCKCNNHVVGRIMIDNGFALNVCHVSTLKQMNMDMSRSRIRASKTTVRAFDGSKRKVNGEIDLLIEVGPCSFSVTFQFLEIPNAFSLLLGRPWIHAADADPSSLHQKLKFFVEGKLITVNGKEDYAIYKETAVPYVSIGEDQNLPFHSFDTISVIRDYREVGPSRADCMIGKVMLKNDYVLGTGLRAHAQGILQPIEMEEYRNRRGLGFRPSCHEIVQARRGKHLHRLAAHYRRLFRGIPVPPLS</sequence>
<dbReference type="STRING" id="22663.A0A2I0JPJ1"/>
<dbReference type="PANTHER" id="PTHR33240">
    <property type="entry name" value="OS08G0508500 PROTEIN"/>
    <property type="match status" value="1"/>
</dbReference>
<evidence type="ECO:0000313" key="3">
    <source>
        <dbReference type="EMBL" id="PKI58218.1"/>
    </source>
</evidence>
<evidence type="ECO:0000313" key="4">
    <source>
        <dbReference type="Proteomes" id="UP000233551"/>
    </source>
</evidence>
<feature type="region of interest" description="Disordered" evidence="1">
    <location>
        <begin position="1"/>
        <end position="27"/>
    </location>
</feature>
<protein>
    <recommendedName>
        <fullName evidence="2">G-patch domain-containing protein</fullName>
    </recommendedName>
</protein>
<gene>
    <name evidence="3" type="ORF">CRG98_021389</name>
</gene>